<evidence type="ECO:0000313" key="5">
    <source>
        <dbReference type="EMBL" id="KAA5612601.1"/>
    </source>
</evidence>
<sequence>MTTGSDTAGASPGFRPLTARRIYAFLSTNAFTARGLYLNLGYWPRAGGIDEACEALVELIGETAGMGPGDEVVDVGFGFADQDMFWLRRFAPRRIIGFNVTPAQVRIARARLRRMGLAGRIDLREGSATQLPLPDASCDVVTAVECAFHFDTRERFFAEAFRVLRPGGRLVLADVIPAAPPPGPLRRRGRDFLWNAAAISFAIPAANAYPRDIYRDKLAAPGFGNVQVTSIRDQVFPGWHRAVMEDAALRRRLRLSGWLADFLLRHLDEDAIYRAFDYVLASARKPA</sequence>
<dbReference type="GO" id="GO:0008757">
    <property type="term" value="F:S-adenosylmethionine-dependent methyltransferase activity"/>
    <property type="evidence" value="ECO:0007669"/>
    <property type="project" value="InterPro"/>
</dbReference>
<evidence type="ECO:0000259" key="4">
    <source>
        <dbReference type="SMART" id="SM00828"/>
    </source>
</evidence>
<keyword evidence="1 5" id="KW-0489">Methyltransferase</keyword>
<keyword evidence="3" id="KW-0949">S-adenosyl-L-methionine</keyword>
<evidence type="ECO:0000256" key="1">
    <source>
        <dbReference type="ARBA" id="ARBA00022603"/>
    </source>
</evidence>
<evidence type="ECO:0000256" key="3">
    <source>
        <dbReference type="ARBA" id="ARBA00022691"/>
    </source>
</evidence>
<dbReference type="InterPro" id="IPR013216">
    <property type="entry name" value="Methyltransf_11"/>
</dbReference>
<feature type="domain" description="Polyketide synthase-like methyltransferase" evidence="4">
    <location>
        <begin position="68"/>
        <end position="286"/>
    </location>
</feature>
<dbReference type="OrthoDB" id="7856199at2"/>
<comment type="caution">
    <text evidence="5">The sequence shown here is derived from an EMBL/GenBank/DDBJ whole genome shotgun (WGS) entry which is preliminary data.</text>
</comment>
<dbReference type="SUPFAM" id="SSF53335">
    <property type="entry name" value="S-adenosyl-L-methionine-dependent methyltransferases"/>
    <property type="match status" value="1"/>
</dbReference>
<dbReference type="Proteomes" id="UP000325255">
    <property type="component" value="Unassembled WGS sequence"/>
</dbReference>
<reference evidence="5 6" key="1">
    <citation type="submission" date="2019-09" db="EMBL/GenBank/DDBJ databases">
        <title>Genome sequence of Rhodovastum atsumiense, a diverse member of the Acetobacteraceae family of non-sulfur purple photosynthetic bacteria.</title>
        <authorList>
            <person name="Meyer T."/>
            <person name="Kyndt J."/>
        </authorList>
    </citation>
    <scope>NUCLEOTIDE SEQUENCE [LARGE SCALE GENOMIC DNA]</scope>
    <source>
        <strain evidence="5 6">DSM 21279</strain>
    </source>
</reference>
<keyword evidence="2 5" id="KW-0808">Transferase</keyword>
<dbReference type="Gene3D" id="3.40.50.150">
    <property type="entry name" value="Vaccinia Virus protein VP39"/>
    <property type="match status" value="1"/>
</dbReference>
<accession>A0A5M6IWJ7</accession>
<name>A0A5M6IWJ7_9PROT</name>
<evidence type="ECO:0000256" key="2">
    <source>
        <dbReference type="ARBA" id="ARBA00022679"/>
    </source>
</evidence>
<dbReference type="GO" id="GO:0032259">
    <property type="term" value="P:methylation"/>
    <property type="evidence" value="ECO:0007669"/>
    <property type="project" value="UniProtKB-KW"/>
</dbReference>
<organism evidence="5 6">
    <name type="scientific">Rhodovastum atsumiense</name>
    <dbReference type="NCBI Taxonomy" id="504468"/>
    <lineage>
        <taxon>Bacteria</taxon>
        <taxon>Pseudomonadati</taxon>
        <taxon>Pseudomonadota</taxon>
        <taxon>Alphaproteobacteria</taxon>
        <taxon>Acetobacterales</taxon>
        <taxon>Acetobacteraceae</taxon>
        <taxon>Rhodovastum</taxon>
    </lineage>
</organism>
<dbReference type="Pfam" id="PF08241">
    <property type="entry name" value="Methyltransf_11"/>
    <property type="match status" value="1"/>
</dbReference>
<dbReference type="SMART" id="SM00828">
    <property type="entry name" value="PKS_MT"/>
    <property type="match status" value="1"/>
</dbReference>
<protein>
    <submittedName>
        <fullName evidence="5">Class I SAM-dependent methyltransferase</fullName>
    </submittedName>
</protein>
<dbReference type="EMBL" id="VWPK01000011">
    <property type="protein sequence ID" value="KAA5612601.1"/>
    <property type="molecule type" value="Genomic_DNA"/>
</dbReference>
<dbReference type="InterPro" id="IPR050447">
    <property type="entry name" value="Erg6_SMT_methyltransf"/>
</dbReference>
<dbReference type="AlphaFoldDB" id="A0A5M6IWJ7"/>
<dbReference type="CDD" id="cd02440">
    <property type="entry name" value="AdoMet_MTases"/>
    <property type="match status" value="1"/>
</dbReference>
<proteinExistence type="predicted"/>
<gene>
    <name evidence="5" type="ORF">F1189_09105</name>
</gene>
<dbReference type="PANTHER" id="PTHR44068:SF11">
    <property type="entry name" value="GERANYL DIPHOSPHATE 2-C-METHYLTRANSFERASE"/>
    <property type="match status" value="1"/>
</dbReference>
<dbReference type="RefSeq" id="WP_150040416.1">
    <property type="nucleotide sequence ID" value="NZ_OW485601.1"/>
</dbReference>
<keyword evidence="6" id="KW-1185">Reference proteome</keyword>
<dbReference type="PANTHER" id="PTHR44068">
    <property type="entry name" value="ZGC:194242"/>
    <property type="match status" value="1"/>
</dbReference>
<dbReference type="InterPro" id="IPR029063">
    <property type="entry name" value="SAM-dependent_MTases_sf"/>
</dbReference>
<evidence type="ECO:0000313" key="6">
    <source>
        <dbReference type="Proteomes" id="UP000325255"/>
    </source>
</evidence>
<dbReference type="InterPro" id="IPR020803">
    <property type="entry name" value="MeTfrase_dom"/>
</dbReference>